<protein>
    <submittedName>
        <fullName evidence="2">Uncharacterized protein</fullName>
    </submittedName>
</protein>
<evidence type="ECO:0000313" key="2">
    <source>
        <dbReference type="EMBL" id="GAA3147963.1"/>
    </source>
</evidence>
<evidence type="ECO:0000256" key="1">
    <source>
        <dbReference type="SAM" id="MobiDB-lite"/>
    </source>
</evidence>
<evidence type="ECO:0000313" key="3">
    <source>
        <dbReference type="Proteomes" id="UP001501637"/>
    </source>
</evidence>
<feature type="compositionally biased region" description="Low complexity" evidence="1">
    <location>
        <begin position="102"/>
        <end position="111"/>
    </location>
</feature>
<accession>A0ABP6NHC0</accession>
<comment type="caution">
    <text evidence="2">The sequence shown here is derived from an EMBL/GenBank/DDBJ whole genome shotgun (WGS) entry which is preliminary data.</text>
</comment>
<dbReference type="Proteomes" id="UP001501637">
    <property type="component" value="Unassembled WGS sequence"/>
</dbReference>
<feature type="region of interest" description="Disordered" evidence="1">
    <location>
        <begin position="91"/>
        <end position="120"/>
    </location>
</feature>
<keyword evidence="3" id="KW-1185">Reference proteome</keyword>
<dbReference type="EMBL" id="BAAAUG010000200">
    <property type="protein sequence ID" value="GAA3147963.1"/>
    <property type="molecule type" value="Genomic_DNA"/>
</dbReference>
<proteinExistence type="predicted"/>
<name>A0ABP6NHC0_9ACTN</name>
<organism evidence="2 3">
    <name type="scientific">Streptomyces rectiviolaceus</name>
    <dbReference type="NCBI Taxonomy" id="332591"/>
    <lineage>
        <taxon>Bacteria</taxon>
        <taxon>Bacillati</taxon>
        <taxon>Actinomycetota</taxon>
        <taxon>Actinomycetes</taxon>
        <taxon>Kitasatosporales</taxon>
        <taxon>Streptomycetaceae</taxon>
        <taxon>Streptomyces</taxon>
    </lineage>
</organism>
<reference evidence="3" key="1">
    <citation type="journal article" date="2019" name="Int. J. Syst. Evol. Microbiol.">
        <title>The Global Catalogue of Microorganisms (GCM) 10K type strain sequencing project: providing services to taxonomists for standard genome sequencing and annotation.</title>
        <authorList>
            <consortium name="The Broad Institute Genomics Platform"/>
            <consortium name="The Broad Institute Genome Sequencing Center for Infectious Disease"/>
            <person name="Wu L."/>
            <person name="Ma J."/>
        </authorList>
    </citation>
    <scope>NUCLEOTIDE SEQUENCE [LARGE SCALE GENOMIC DNA]</scope>
    <source>
        <strain evidence="3">JCM 9092</strain>
    </source>
</reference>
<gene>
    <name evidence="2" type="ORF">GCM10010449_78350</name>
</gene>
<sequence length="120" mass="12667">MVLDREDGELEAAVAKGPCPLVGVEARGLEDVGVLVARAPFEAGEGVDPEVQERGLLKALPGDLPFRGPDLGCLGDDIVRGVVGADRDAEGRFRSGGQWPCPRGRVPPGRGNCSTRRPPW</sequence>